<evidence type="ECO:0000256" key="1">
    <source>
        <dbReference type="SAM" id="Phobius"/>
    </source>
</evidence>
<sequence>MSILSNSLAVKEVLFGDSTAVYVNICSNCILTYILLFIRSIIKVS</sequence>
<keyword evidence="1" id="KW-0472">Membrane</keyword>
<gene>
    <name evidence="2" type="ORF">SDC9_28447</name>
</gene>
<keyword evidence="1" id="KW-0812">Transmembrane</keyword>
<keyword evidence="1" id="KW-1133">Transmembrane helix</keyword>
<feature type="transmembrane region" description="Helical" evidence="1">
    <location>
        <begin position="20"/>
        <end position="42"/>
    </location>
</feature>
<protein>
    <submittedName>
        <fullName evidence="2">Uncharacterized protein</fullName>
    </submittedName>
</protein>
<proteinExistence type="predicted"/>
<comment type="caution">
    <text evidence="2">The sequence shown here is derived from an EMBL/GenBank/DDBJ whole genome shotgun (WGS) entry which is preliminary data.</text>
</comment>
<organism evidence="2">
    <name type="scientific">bioreactor metagenome</name>
    <dbReference type="NCBI Taxonomy" id="1076179"/>
    <lineage>
        <taxon>unclassified sequences</taxon>
        <taxon>metagenomes</taxon>
        <taxon>ecological metagenomes</taxon>
    </lineage>
</organism>
<accession>A0A644UUZ0</accession>
<evidence type="ECO:0000313" key="2">
    <source>
        <dbReference type="EMBL" id="MPL82503.1"/>
    </source>
</evidence>
<name>A0A644UUZ0_9ZZZZ</name>
<reference evidence="2" key="1">
    <citation type="submission" date="2019-08" db="EMBL/GenBank/DDBJ databases">
        <authorList>
            <person name="Kucharzyk K."/>
            <person name="Murdoch R.W."/>
            <person name="Higgins S."/>
            <person name="Loffler F."/>
        </authorList>
    </citation>
    <scope>NUCLEOTIDE SEQUENCE</scope>
</reference>
<dbReference type="EMBL" id="VSSQ01000163">
    <property type="protein sequence ID" value="MPL82503.1"/>
    <property type="molecule type" value="Genomic_DNA"/>
</dbReference>
<dbReference type="AlphaFoldDB" id="A0A644UUZ0"/>